<keyword evidence="3" id="KW-1185">Reference proteome</keyword>
<dbReference type="InParanoid" id="H2YF03"/>
<reference evidence="2" key="3">
    <citation type="submission" date="2025-09" db="UniProtKB">
        <authorList>
            <consortium name="Ensembl"/>
        </authorList>
    </citation>
    <scope>IDENTIFICATION</scope>
</reference>
<protein>
    <submittedName>
        <fullName evidence="2">Uncharacterized protein</fullName>
    </submittedName>
</protein>
<sequence length="66" mass="7534">MFMLPVHGEEDTNSKVTQEGTNTTTLGMMKRTGQTWLTKLVGTNRRHTRPDQTMTMQPTSILFFCV</sequence>
<dbReference type="HOGENOM" id="CLU_2830487_0_0_1"/>
<organism evidence="2 3">
    <name type="scientific">Ciona savignyi</name>
    <name type="common">Pacific transparent sea squirt</name>
    <dbReference type="NCBI Taxonomy" id="51511"/>
    <lineage>
        <taxon>Eukaryota</taxon>
        <taxon>Metazoa</taxon>
        <taxon>Chordata</taxon>
        <taxon>Tunicata</taxon>
        <taxon>Ascidiacea</taxon>
        <taxon>Phlebobranchia</taxon>
        <taxon>Cionidae</taxon>
        <taxon>Ciona</taxon>
    </lineage>
</organism>
<evidence type="ECO:0000313" key="2">
    <source>
        <dbReference type="Ensembl" id="ENSCSAVP00000003901.1"/>
    </source>
</evidence>
<proteinExistence type="predicted"/>
<evidence type="ECO:0000256" key="1">
    <source>
        <dbReference type="SAM" id="MobiDB-lite"/>
    </source>
</evidence>
<feature type="region of interest" description="Disordered" evidence="1">
    <location>
        <begin position="1"/>
        <end position="29"/>
    </location>
</feature>
<dbReference type="Ensembl" id="ENSCSAVT00000003959.1">
    <property type="protein sequence ID" value="ENSCSAVP00000003901.1"/>
    <property type="gene ID" value="ENSCSAVG00000002306.1"/>
</dbReference>
<dbReference type="Proteomes" id="UP000007875">
    <property type="component" value="Unassembled WGS sequence"/>
</dbReference>
<name>H2YF03_CIOSA</name>
<evidence type="ECO:0000313" key="3">
    <source>
        <dbReference type="Proteomes" id="UP000007875"/>
    </source>
</evidence>
<accession>H2YF03</accession>
<dbReference type="AlphaFoldDB" id="H2YF03"/>
<feature type="compositionally biased region" description="Polar residues" evidence="1">
    <location>
        <begin position="14"/>
        <end position="29"/>
    </location>
</feature>
<reference evidence="3" key="1">
    <citation type="submission" date="2003-08" db="EMBL/GenBank/DDBJ databases">
        <authorList>
            <person name="Birren B."/>
            <person name="Nusbaum C."/>
            <person name="Abebe A."/>
            <person name="Abouelleil A."/>
            <person name="Adekoya E."/>
            <person name="Ait-zahra M."/>
            <person name="Allen N."/>
            <person name="Allen T."/>
            <person name="An P."/>
            <person name="Anderson M."/>
            <person name="Anderson S."/>
            <person name="Arachchi H."/>
            <person name="Armbruster J."/>
            <person name="Bachantsang P."/>
            <person name="Baldwin J."/>
            <person name="Barry A."/>
            <person name="Bayul T."/>
            <person name="Blitshsteyn B."/>
            <person name="Bloom T."/>
            <person name="Blye J."/>
            <person name="Boguslavskiy L."/>
            <person name="Borowsky M."/>
            <person name="Boukhgalter B."/>
            <person name="Brunache A."/>
            <person name="Butler J."/>
            <person name="Calixte N."/>
            <person name="Calvo S."/>
            <person name="Camarata J."/>
            <person name="Campo K."/>
            <person name="Chang J."/>
            <person name="Cheshatsang Y."/>
            <person name="Citroen M."/>
            <person name="Collymore A."/>
            <person name="Considine T."/>
            <person name="Cook A."/>
            <person name="Cooke P."/>
            <person name="Corum B."/>
            <person name="Cuomo C."/>
            <person name="David R."/>
            <person name="Dawoe T."/>
            <person name="Degray S."/>
            <person name="Dodge S."/>
            <person name="Dooley K."/>
            <person name="Dorje P."/>
            <person name="Dorjee K."/>
            <person name="Dorris L."/>
            <person name="Duffey N."/>
            <person name="Dupes A."/>
            <person name="Elkins T."/>
            <person name="Engels R."/>
            <person name="Erickson J."/>
            <person name="Farina A."/>
            <person name="Faro S."/>
            <person name="Ferreira P."/>
            <person name="Fischer H."/>
            <person name="Fitzgerald M."/>
            <person name="Foley K."/>
            <person name="Gage D."/>
            <person name="Galagan J."/>
            <person name="Gearin G."/>
            <person name="Gnerre S."/>
            <person name="Gnirke A."/>
            <person name="Goyette A."/>
            <person name="Graham J."/>
            <person name="Grandbois E."/>
            <person name="Gyaltsen K."/>
            <person name="Hafez N."/>
            <person name="Hagopian D."/>
            <person name="Hagos B."/>
            <person name="Hall J."/>
            <person name="Hatcher B."/>
            <person name="Heller A."/>
            <person name="Higgins H."/>
            <person name="Honan T."/>
            <person name="Horn A."/>
            <person name="Houde N."/>
            <person name="Hughes L."/>
            <person name="Hulme W."/>
            <person name="Husby E."/>
            <person name="Iliev I."/>
            <person name="Jaffe D."/>
            <person name="Jones C."/>
            <person name="Kamal M."/>
            <person name="Kamat A."/>
            <person name="Kamvysselis M."/>
            <person name="Karlsson E."/>
            <person name="Kells C."/>
            <person name="Kieu A."/>
            <person name="Kisner P."/>
            <person name="Kodira C."/>
            <person name="Kulbokas E."/>
            <person name="Labutti K."/>
            <person name="Lama D."/>
            <person name="Landers T."/>
            <person name="Leger J."/>
            <person name="Levine S."/>
            <person name="Lewis D."/>
            <person name="Lewis T."/>
            <person name="Lindblad-toh K."/>
            <person name="Liu X."/>
            <person name="Lokyitsang T."/>
            <person name="Lokyitsang Y."/>
            <person name="Lucien O."/>
            <person name="Lui A."/>
            <person name="Ma L.J."/>
            <person name="Mabbitt R."/>
            <person name="Macdonald J."/>
            <person name="Maclean C."/>
            <person name="Major J."/>
            <person name="Manning J."/>
            <person name="Marabella R."/>
            <person name="Maru K."/>
            <person name="Matthews C."/>
            <person name="Mauceli E."/>
            <person name="Mccarthy M."/>
            <person name="Mcdonough S."/>
            <person name="Mcghee T."/>
            <person name="Meldrim J."/>
            <person name="Meneus L."/>
            <person name="Mesirov J."/>
            <person name="Mihalev A."/>
            <person name="Mihova T."/>
            <person name="Mikkelsen T."/>
            <person name="Mlenga V."/>
            <person name="Moru K."/>
            <person name="Mozes J."/>
            <person name="Mulrain L."/>
            <person name="Munson G."/>
            <person name="Naylor J."/>
            <person name="Newes C."/>
            <person name="Nguyen C."/>
            <person name="Nguyen N."/>
            <person name="Nguyen T."/>
            <person name="Nicol R."/>
            <person name="Nielsen C."/>
            <person name="Nizzari M."/>
            <person name="Norbu C."/>
            <person name="Norbu N."/>
            <person name="O'donnell P."/>
            <person name="Okoawo O."/>
            <person name="O'leary S."/>
            <person name="Omotosho B."/>
            <person name="O'neill K."/>
            <person name="Osman S."/>
            <person name="Parker S."/>
            <person name="Perrin D."/>
            <person name="Phunkhang P."/>
            <person name="Piqani B."/>
            <person name="Purcell S."/>
            <person name="Rachupka T."/>
            <person name="Ramasamy U."/>
            <person name="Rameau R."/>
            <person name="Ray V."/>
            <person name="Raymond C."/>
            <person name="Retta R."/>
            <person name="Richardson S."/>
            <person name="Rise C."/>
            <person name="Rodriguez J."/>
            <person name="Rogers J."/>
            <person name="Rogov P."/>
            <person name="Rutman M."/>
            <person name="Schupbach R."/>
            <person name="Seaman C."/>
            <person name="Settipalli S."/>
            <person name="Sharpe T."/>
            <person name="Sheridan J."/>
            <person name="Sherpa N."/>
            <person name="Shi J."/>
            <person name="Smirnov S."/>
            <person name="Smith C."/>
            <person name="Sougnez C."/>
            <person name="Spencer B."/>
            <person name="Stalker J."/>
            <person name="Stange-thomann N."/>
            <person name="Stavropoulos S."/>
            <person name="Stetson K."/>
            <person name="Stone C."/>
            <person name="Stone S."/>
            <person name="Stubbs M."/>
            <person name="Talamas J."/>
            <person name="Tchuinga P."/>
            <person name="Tenzing P."/>
            <person name="Tesfaye S."/>
            <person name="Theodore J."/>
            <person name="Thoulutsang Y."/>
            <person name="Topham K."/>
            <person name="Towey S."/>
            <person name="Tsamla T."/>
            <person name="Tsomo N."/>
            <person name="Vallee D."/>
            <person name="Vassiliev H."/>
            <person name="Venkataraman V."/>
            <person name="Vinson J."/>
            <person name="Vo A."/>
            <person name="Wade C."/>
            <person name="Wang S."/>
            <person name="Wangchuk T."/>
            <person name="Wangdi T."/>
            <person name="Whittaker C."/>
            <person name="Wilkinson J."/>
            <person name="Wu Y."/>
            <person name="Wyman D."/>
            <person name="Yadav S."/>
            <person name="Yang S."/>
            <person name="Yang X."/>
            <person name="Yeager S."/>
            <person name="Yee E."/>
            <person name="Young G."/>
            <person name="Zainoun J."/>
            <person name="Zembeck L."/>
            <person name="Zimmer A."/>
            <person name="Zody M."/>
            <person name="Lander E."/>
        </authorList>
    </citation>
    <scope>NUCLEOTIDE SEQUENCE [LARGE SCALE GENOMIC DNA]</scope>
</reference>
<reference evidence="2" key="2">
    <citation type="submission" date="2025-08" db="UniProtKB">
        <authorList>
            <consortium name="Ensembl"/>
        </authorList>
    </citation>
    <scope>IDENTIFICATION</scope>
</reference>